<evidence type="ECO:0000259" key="4">
    <source>
        <dbReference type="SMART" id="SM00474"/>
    </source>
</evidence>
<keyword evidence="2" id="KW-0378">Hydrolase</keyword>
<dbReference type="CDD" id="cd06141">
    <property type="entry name" value="WRN_exo"/>
    <property type="match status" value="1"/>
</dbReference>
<keyword evidence="6" id="KW-1185">Reference proteome</keyword>
<feature type="compositionally biased region" description="Polar residues" evidence="3">
    <location>
        <begin position="458"/>
        <end position="471"/>
    </location>
</feature>
<feature type="compositionally biased region" description="Polar residues" evidence="3">
    <location>
        <begin position="556"/>
        <end position="568"/>
    </location>
</feature>
<dbReference type="Gene3D" id="1.10.150.80">
    <property type="entry name" value="HRDC domain"/>
    <property type="match status" value="1"/>
</dbReference>
<reference evidence="5 6" key="1">
    <citation type="submission" date="2019-04" db="EMBL/GenBank/DDBJ databases">
        <title>High contiguity whole genome sequence and gene annotation resource for two Venturia nashicola isolates.</title>
        <authorList>
            <person name="Prokchorchik M."/>
            <person name="Won K."/>
            <person name="Lee Y."/>
            <person name="Choi E.D."/>
            <person name="Segonzac C."/>
            <person name="Sohn K.H."/>
        </authorList>
    </citation>
    <scope>NUCLEOTIDE SEQUENCE [LARGE SCALE GENOMIC DNA]</scope>
    <source>
        <strain evidence="5 6">PRI2</strain>
    </source>
</reference>
<sequence>MASDQQPFSWNDALIAEDEVETPIRITDRLAYHIPGHKLQELQARPQATTYWSHKWYRDFNGKKVKISYASTREQSEELAKRFLKERVLGFDMEWKAGFTRKNTKRGNKRKNSRTIKDEISLIQVASADEIGLFHIALHKGTRPVELIARSLREIIESNAIIKTGVGIYSADAARLQSHMKFQPRGMLDLNHLHRLVDISSGRRMLGLSEHARIYLGFPLFKGKVRTSDWTKPLTTAQQNYAASDAYVGLVLYHVLDVRRLNMDPIPPHPETDKNPSPKNPTGDAKPQPAQQTCPSIVSEPMPRAQVDRQRNVGRESDTLASPFNLSPRHSTAIEPARCATVLPTPVTTLPQTPLPLNEERRLLANLHSLRFRLQRSTGFFLESIAGEETLIKIVKQRPETVPALCRVPGAGKLYQLCKTQNINLLDCITTPPKSISFDSSLSLVNLKAAKTLQPQASAAVSHTASTQNATSSKKRRRSCSFSRDGELASVSSVDSIATATKQGCTAQDPISIPSSPVFFETIDIARDRRPGKDPKRDALTELPIVKNAQLFQLCKSPSSGKPNSTTEDACARRDQPGGCSLSHRAGTDEPLRKDSDKPEPNLPNSVLPKPPLVHLDLTSHTDDRGYRGS</sequence>
<dbReference type="PANTHER" id="PTHR13620:SF104">
    <property type="entry name" value="EXONUCLEASE 3'-5' DOMAIN-CONTAINING PROTEIN 2"/>
    <property type="match status" value="1"/>
</dbReference>
<evidence type="ECO:0000256" key="2">
    <source>
        <dbReference type="ARBA" id="ARBA00022801"/>
    </source>
</evidence>
<dbReference type="SMART" id="SM00474">
    <property type="entry name" value="35EXOc"/>
    <property type="match status" value="1"/>
</dbReference>
<feature type="region of interest" description="Disordered" evidence="3">
    <location>
        <begin position="555"/>
        <end position="630"/>
    </location>
</feature>
<dbReference type="InterPro" id="IPR002562">
    <property type="entry name" value="3'-5'_exonuclease_dom"/>
</dbReference>
<dbReference type="InterPro" id="IPR012337">
    <property type="entry name" value="RNaseH-like_sf"/>
</dbReference>
<dbReference type="GO" id="GO:0005634">
    <property type="term" value="C:nucleus"/>
    <property type="evidence" value="ECO:0007669"/>
    <property type="project" value="TreeGrafter"/>
</dbReference>
<dbReference type="STRING" id="86259.A0A4Z1P178"/>
<gene>
    <name evidence="5" type="ORF">E6O75_ATG07383</name>
</gene>
<evidence type="ECO:0000256" key="3">
    <source>
        <dbReference type="SAM" id="MobiDB-lite"/>
    </source>
</evidence>
<dbReference type="GO" id="GO:0000166">
    <property type="term" value="F:nucleotide binding"/>
    <property type="evidence" value="ECO:0007669"/>
    <property type="project" value="InterPro"/>
</dbReference>
<dbReference type="GO" id="GO:0003676">
    <property type="term" value="F:nucleic acid binding"/>
    <property type="evidence" value="ECO:0007669"/>
    <property type="project" value="InterPro"/>
</dbReference>
<dbReference type="GO" id="GO:0005737">
    <property type="term" value="C:cytoplasm"/>
    <property type="evidence" value="ECO:0007669"/>
    <property type="project" value="TreeGrafter"/>
</dbReference>
<name>A0A4Z1P178_9PEZI</name>
<dbReference type="AlphaFoldDB" id="A0A4Z1P178"/>
<evidence type="ECO:0000256" key="1">
    <source>
        <dbReference type="ARBA" id="ARBA00022722"/>
    </source>
</evidence>
<evidence type="ECO:0000313" key="5">
    <source>
        <dbReference type="EMBL" id="TID19923.1"/>
    </source>
</evidence>
<protein>
    <submittedName>
        <fullName evidence="5">3'-5' exonuclease</fullName>
    </submittedName>
</protein>
<proteinExistence type="predicted"/>
<dbReference type="InterPro" id="IPR036397">
    <property type="entry name" value="RNaseH_sf"/>
</dbReference>
<comment type="caution">
    <text evidence="5">The sequence shown here is derived from an EMBL/GenBank/DDBJ whole genome shotgun (WGS) entry which is preliminary data.</text>
</comment>
<feature type="compositionally biased region" description="Basic and acidic residues" evidence="3">
    <location>
        <begin position="306"/>
        <end position="318"/>
    </location>
</feature>
<feature type="compositionally biased region" description="Basic and acidic residues" evidence="3">
    <location>
        <begin position="586"/>
        <end position="600"/>
    </location>
</feature>
<dbReference type="SUPFAM" id="SSF53098">
    <property type="entry name" value="Ribonuclease H-like"/>
    <property type="match status" value="1"/>
</dbReference>
<dbReference type="InterPro" id="IPR010997">
    <property type="entry name" value="HRDC-like_sf"/>
</dbReference>
<dbReference type="Gene3D" id="3.30.420.10">
    <property type="entry name" value="Ribonuclease H-like superfamily/Ribonuclease H"/>
    <property type="match status" value="1"/>
</dbReference>
<feature type="domain" description="3'-5' exonuclease" evidence="4">
    <location>
        <begin position="67"/>
        <end position="261"/>
    </location>
</feature>
<dbReference type="InterPro" id="IPR051132">
    <property type="entry name" value="3-5_Exonuclease_domain"/>
</dbReference>
<dbReference type="PANTHER" id="PTHR13620">
    <property type="entry name" value="3-5 EXONUCLEASE"/>
    <property type="match status" value="1"/>
</dbReference>
<feature type="region of interest" description="Disordered" evidence="3">
    <location>
        <begin position="264"/>
        <end position="328"/>
    </location>
</feature>
<dbReference type="InterPro" id="IPR044876">
    <property type="entry name" value="HRDC_dom_sf"/>
</dbReference>
<dbReference type="Proteomes" id="UP000298493">
    <property type="component" value="Unassembled WGS sequence"/>
</dbReference>
<keyword evidence="5" id="KW-0269">Exonuclease</keyword>
<feature type="compositionally biased region" description="Polar residues" evidence="3">
    <location>
        <begin position="319"/>
        <end position="328"/>
    </location>
</feature>
<dbReference type="GO" id="GO:0008408">
    <property type="term" value="F:3'-5' exonuclease activity"/>
    <property type="evidence" value="ECO:0007669"/>
    <property type="project" value="InterPro"/>
</dbReference>
<dbReference type="GO" id="GO:0006139">
    <property type="term" value="P:nucleobase-containing compound metabolic process"/>
    <property type="evidence" value="ECO:0007669"/>
    <property type="project" value="InterPro"/>
</dbReference>
<organism evidence="5 6">
    <name type="scientific">Venturia nashicola</name>
    <dbReference type="NCBI Taxonomy" id="86259"/>
    <lineage>
        <taxon>Eukaryota</taxon>
        <taxon>Fungi</taxon>
        <taxon>Dikarya</taxon>
        <taxon>Ascomycota</taxon>
        <taxon>Pezizomycotina</taxon>
        <taxon>Dothideomycetes</taxon>
        <taxon>Pleosporomycetidae</taxon>
        <taxon>Venturiales</taxon>
        <taxon>Venturiaceae</taxon>
        <taxon>Venturia</taxon>
    </lineage>
</organism>
<dbReference type="EMBL" id="SNSC02000011">
    <property type="protein sequence ID" value="TID19923.1"/>
    <property type="molecule type" value="Genomic_DNA"/>
</dbReference>
<keyword evidence="1" id="KW-0540">Nuclease</keyword>
<feature type="region of interest" description="Disordered" evidence="3">
    <location>
        <begin position="458"/>
        <end position="481"/>
    </location>
</feature>
<dbReference type="Pfam" id="PF01612">
    <property type="entry name" value="DNA_pol_A_exo1"/>
    <property type="match status" value="1"/>
</dbReference>
<dbReference type="SUPFAM" id="SSF47819">
    <property type="entry name" value="HRDC-like"/>
    <property type="match status" value="1"/>
</dbReference>
<feature type="compositionally biased region" description="Basic and acidic residues" evidence="3">
    <location>
        <begin position="618"/>
        <end position="630"/>
    </location>
</feature>
<evidence type="ECO:0000313" key="6">
    <source>
        <dbReference type="Proteomes" id="UP000298493"/>
    </source>
</evidence>
<accession>A0A4Z1P178</accession>